<comment type="caution">
    <text evidence="13">The sequence shown here is derived from an EMBL/GenBank/DDBJ whole genome shotgun (WGS) entry which is preliminary data.</text>
</comment>
<organism evidence="13 14">
    <name type="scientific">Arcanobacterium hippocoleae</name>
    <dbReference type="NCBI Taxonomy" id="149017"/>
    <lineage>
        <taxon>Bacteria</taxon>
        <taxon>Bacillati</taxon>
        <taxon>Actinomycetota</taxon>
        <taxon>Actinomycetes</taxon>
        <taxon>Actinomycetales</taxon>
        <taxon>Actinomycetaceae</taxon>
        <taxon>Arcanobacterium</taxon>
    </lineage>
</organism>
<evidence type="ECO:0000256" key="11">
    <source>
        <dbReference type="ARBA" id="ARBA00032593"/>
    </source>
</evidence>
<proteinExistence type="inferred from homology"/>
<evidence type="ECO:0000256" key="10">
    <source>
        <dbReference type="ARBA" id="ARBA00023211"/>
    </source>
</evidence>
<dbReference type="Gene3D" id="1.10.60.10">
    <property type="entry name" value="Iron dependent repressor, metal binding and dimerisation domain"/>
    <property type="match status" value="1"/>
</dbReference>
<evidence type="ECO:0000256" key="5">
    <source>
        <dbReference type="ARBA" id="ARBA00022491"/>
    </source>
</evidence>
<comment type="similarity">
    <text evidence="2">Belongs to the DtxR/MntR family.</text>
</comment>
<dbReference type="SMART" id="SM00529">
    <property type="entry name" value="HTH_DTXR"/>
    <property type="match status" value="1"/>
</dbReference>
<dbReference type="SUPFAM" id="SSF46785">
    <property type="entry name" value="Winged helix' DNA-binding domain"/>
    <property type="match status" value="1"/>
</dbReference>
<keyword evidence="9" id="KW-0804">Transcription</keyword>
<keyword evidence="14" id="KW-1185">Reference proteome</keyword>
<keyword evidence="5" id="KW-0678">Repressor</keyword>
<protein>
    <recommendedName>
        <fullName evidence="11">Manganese transport regulator</fullName>
    </recommendedName>
</protein>
<dbReference type="InterPro" id="IPR007167">
    <property type="entry name" value="Fe-transptr_FeoA-like"/>
</dbReference>
<dbReference type="SUPFAM" id="SSF47979">
    <property type="entry name" value="Iron-dependent repressor protein, dimerization domain"/>
    <property type="match status" value="1"/>
</dbReference>
<reference evidence="13 14" key="1">
    <citation type="submission" date="2023-07" db="EMBL/GenBank/DDBJ databases">
        <title>Sequencing the genomes of 1000 actinobacteria strains.</title>
        <authorList>
            <person name="Klenk H.-P."/>
        </authorList>
    </citation>
    <scope>NUCLEOTIDE SEQUENCE [LARGE SCALE GENOMIC DNA]</scope>
    <source>
        <strain evidence="13 14">DSM 15539</strain>
    </source>
</reference>
<dbReference type="Pfam" id="PF02742">
    <property type="entry name" value="Fe_dep_repr_C"/>
    <property type="match status" value="1"/>
</dbReference>
<keyword evidence="8" id="KW-0010">Activator</keyword>
<dbReference type="RefSeq" id="WP_309955178.1">
    <property type="nucleotide sequence ID" value="NZ_JAVDUJ010000001.1"/>
</dbReference>
<keyword evidence="7" id="KW-0238">DNA-binding</keyword>
<dbReference type="Pfam" id="PF01325">
    <property type="entry name" value="Fe_dep_repress"/>
    <property type="match status" value="1"/>
</dbReference>
<dbReference type="Gene3D" id="1.10.10.10">
    <property type="entry name" value="Winged helix-like DNA-binding domain superfamily/Winged helix DNA-binding domain"/>
    <property type="match status" value="1"/>
</dbReference>
<dbReference type="PANTHER" id="PTHR33238">
    <property type="entry name" value="IRON (METAL) DEPENDENT REPRESSOR, DTXR FAMILY"/>
    <property type="match status" value="1"/>
</dbReference>
<comment type="subcellular location">
    <subcellularLocation>
        <location evidence="1">Cytoplasm</location>
    </subcellularLocation>
</comment>
<evidence type="ECO:0000256" key="2">
    <source>
        <dbReference type="ARBA" id="ARBA00007871"/>
    </source>
</evidence>
<evidence type="ECO:0000256" key="1">
    <source>
        <dbReference type="ARBA" id="ARBA00004496"/>
    </source>
</evidence>
<sequence length="223" mass="24420">MPSSQLSQSTEDYLKNIWLLSEKTGNTAGVRALAKHMGLSPSTVSEAMKKLAEQGYVEHHRYSGITLTPTGAKIAIQMARKHRLIETYLVQQLGYNWDEVHQEAEALEHAVSDRFVEQIDKILGHPTEDPHGAPIPTATGSIADVKIRMLSEVHELGMVKIARVSDKDPEILAFLAQAAITPGISCEITAISQSLGTITLIPAQGRKIQITIPIAEQIWIADL</sequence>
<dbReference type="InterPro" id="IPR022687">
    <property type="entry name" value="HTH_DTXR"/>
</dbReference>
<dbReference type="PANTHER" id="PTHR33238:SF11">
    <property type="entry name" value="TRANSCRIPTIONAL REGULATOR MNTR"/>
    <property type="match status" value="1"/>
</dbReference>
<dbReference type="Pfam" id="PF04023">
    <property type="entry name" value="FeoA"/>
    <property type="match status" value="1"/>
</dbReference>
<evidence type="ECO:0000256" key="7">
    <source>
        <dbReference type="ARBA" id="ARBA00023125"/>
    </source>
</evidence>
<evidence type="ECO:0000256" key="8">
    <source>
        <dbReference type="ARBA" id="ARBA00023159"/>
    </source>
</evidence>
<evidence type="ECO:0000256" key="6">
    <source>
        <dbReference type="ARBA" id="ARBA00023015"/>
    </source>
</evidence>
<evidence type="ECO:0000256" key="3">
    <source>
        <dbReference type="ARBA" id="ARBA00011738"/>
    </source>
</evidence>
<accession>A0ABU1T0S0</accession>
<dbReference type="InterPro" id="IPR050536">
    <property type="entry name" value="DtxR_MntR_Metal-Reg"/>
</dbReference>
<name>A0ABU1T0S0_9ACTO</name>
<keyword evidence="4" id="KW-0963">Cytoplasm</keyword>
<evidence type="ECO:0000259" key="12">
    <source>
        <dbReference type="PROSITE" id="PS50944"/>
    </source>
</evidence>
<dbReference type="EMBL" id="JAVDUJ010000001">
    <property type="protein sequence ID" value="MDR6938950.1"/>
    <property type="molecule type" value="Genomic_DNA"/>
</dbReference>
<dbReference type="Proteomes" id="UP001266099">
    <property type="component" value="Unassembled WGS sequence"/>
</dbReference>
<dbReference type="PROSITE" id="PS50944">
    <property type="entry name" value="HTH_DTXR"/>
    <property type="match status" value="1"/>
</dbReference>
<dbReference type="InterPro" id="IPR036388">
    <property type="entry name" value="WH-like_DNA-bd_sf"/>
</dbReference>
<dbReference type="InterPro" id="IPR038157">
    <property type="entry name" value="FeoA_core_dom"/>
</dbReference>
<dbReference type="InterPro" id="IPR001367">
    <property type="entry name" value="Fe_dep_repressor"/>
</dbReference>
<dbReference type="Gene3D" id="2.30.30.90">
    <property type="match status" value="1"/>
</dbReference>
<dbReference type="InterPro" id="IPR036421">
    <property type="entry name" value="Fe_dep_repressor_sf"/>
</dbReference>
<dbReference type="InterPro" id="IPR036390">
    <property type="entry name" value="WH_DNA-bd_sf"/>
</dbReference>
<evidence type="ECO:0000313" key="13">
    <source>
        <dbReference type="EMBL" id="MDR6938950.1"/>
    </source>
</evidence>
<feature type="domain" description="HTH dtxR-type" evidence="12">
    <location>
        <begin position="6"/>
        <end position="68"/>
    </location>
</feature>
<comment type="subunit">
    <text evidence="3">Homodimer.</text>
</comment>
<gene>
    <name evidence="13" type="ORF">J2S36_000493</name>
</gene>
<evidence type="ECO:0000256" key="9">
    <source>
        <dbReference type="ARBA" id="ARBA00023163"/>
    </source>
</evidence>
<evidence type="ECO:0000313" key="14">
    <source>
        <dbReference type="Proteomes" id="UP001266099"/>
    </source>
</evidence>
<keyword evidence="6" id="KW-0805">Transcription regulation</keyword>
<keyword evidence="10" id="KW-0464">Manganese</keyword>
<evidence type="ECO:0000256" key="4">
    <source>
        <dbReference type="ARBA" id="ARBA00022490"/>
    </source>
</evidence>
<dbReference type="InterPro" id="IPR022689">
    <property type="entry name" value="Iron_dep_repressor"/>
</dbReference>